<evidence type="ECO:0000313" key="3">
    <source>
        <dbReference type="Proteomes" id="UP000008035"/>
    </source>
</evidence>
<protein>
    <submittedName>
        <fullName evidence="2">Exported protein</fullName>
    </submittedName>
</protein>
<gene>
    <name evidence="2" type="ordered locus">BN117_1366</name>
</gene>
<keyword evidence="1" id="KW-1133">Transmembrane helix</keyword>
<proteinExistence type="predicted"/>
<dbReference type="AlphaFoldDB" id="K0MF76"/>
<name>K0MF76_BORPB</name>
<keyword evidence="1" id="KW-0812">Transmembrane</keyword>
<evidence type="ECO:0000313" key="2">
    <source>
        <dbReference type="EMBL" id="CCJ48699.1"/>
    </source>
</evidence>
<reference evidence="2 3" key="1">
    <citation type="journal article" date="2012" name="BMC Genomics">
        <title>Comparative genomics of the classical Bordetella subspecies: the evolution and exchange of virulence-associated diversity amongst closely related pathogens.</title>
        <authorList>
            <person name="Park J."/>
            <person name="Zhang Y."/>
            <person name="Buboltz A.M."/>
            <person name="Zhang X."/>
            <person name="Schuster S.C."/>
            <person name="Ahuja U."/>
            <person name="Liu M."/>
            <person name="Miller J.F."/>
            <person name="Sebaihia M."/>
            <person name="Bentley S.D."/>
            <person name="Parkhill J."/>
            <person name="Harvill E.T."/>
        </authorList>
    </citation>
    <scope>NUCLEOTIDE SEQUENCE [LARGE SCALE GENOMIC DNA]</scope>
    <source>
        <strain evidence="2 3">Bpp5</strain>
    </source>
</reference>
<accession>K0MF76</accession>
<sequence>MGLEARRRGAPGGRMRVLHSLKARVVTGVAGIGSLAAAASVALYGAYNGTRAAAEPVFGAGSTVQTGQWRLVPHAAWLASGKVYEVWVKPGHSALVVEAELTNRTAESSHDYLDLLQWRAPPGVTPAQPAVVSVRDPQQGPALHPGLPERVAFVWPLPAGVAPPPQAAFAVESKTYKPVDNLYGTPGWYNPVLIGRVELPVRAHAPQDPR</sequence>
<dbReference type="HOGENOM" id="CLU_1319684_0_0_4"/>
<evidence type="ECO:0000256" key="1">
    <source>
        <dbReference type="SAM" id="Phobius"/>
    </source>
</evidence>
<organism evidence="2 3">
    <name type="scientific">Bordetella parapertussis (strain Bpp5)</name>
    <dbReference type="NCBI Taxonomy" id="1208660"/>
    <lineage>
        <taxon>Bacteria</taxon>
        <taxon>Pseudomonadati</taxon>
        <taxon>Pseudomonadota</taxon>
        <taxon>Betaproteobacteria</taxon>
        <taxon>Burkholderiales</taxon>
        <taxon>Alcaligenaceae</taxon>
        <taxon>Bordetella</taxon>
    </lineage>
</organism>
<keyword evidence="1" id="KW-0472">Membrane</keyword>
<dbReference type="EMBL" id="HE965803">
    <property type="protein sequence ID" value="CCJ48699.1"/>
    <property type="molecule type" value="Genomic_DNA"/>
</dbReference>
<dbReference type="Proteomes" id="UP000008035">
    <property type="component" value="Chromosome"/>
</dbReference>
<feature type="transmembrane region" description="Helical" evidence="1">
    <location>
        <begin position="21"/>
        <end position="47"/>
    </location>
</feature>
<dbReference type="KEGG" id="bpar:BN117_1366"/>